<dbReference type="EMBL" id="VLKY01000009">
    <property type="protein sequence ID" value="TWI52969.1"/>
    <property type="molecule type" value="Genomic_DNA"/>
</dbReference>
<dbReference type="RefSeq" id="WP_145142905.1">
    <property type="nucleotide sequence ID" value="NZ_VLKY01000009.1"/>
</dbReference>
<sequence length="70" mass="7598">MAVYSNAIGKELLEALGLQGMSVTAVTVHFEASQAVEVQVKFLPDQTQAAGVIEILKRYELHEKPDEPSA</sequence>
<protein>
    <submittedName>
        <fullName evidence="1">Uncharacterized protein</fullName>
    </submittedName>
</protein>
<keyword evidence="2" id="KW-1185">Reference proteome</keyword>
<evidence type="ECO:0000313" key="2">
    <source>
        <dbReference type="Proteomes" id="UP000316905"/>
    </source>
</evidence>
<organism evidence="1 2">
    <name type="scientific">Pseudomonas duriflava</name>
    <dbReference type="NCBI Taxonomy" id="459528"/>
    <lineage>
        <taxon>Bacteria</taxon>
        <taxon>Pseudomonadati</taxon>
        <taxon>Pseudomonadota</taxon>
        <taxon>Gammaproteobacteria</taxon>
        <taxon>Pseudomonadales</taxon>
        <taxon>Pseudomonadaceae</taxon>
        <taxon>Pseudomonas</taxon>
    </lineage>
</organism>
<gene>
    <name evidence="1" type="ORF">IQ22_02804</name>
</gene>
<dbReference type="Proteomes" id="UP000316905">
    <property type="component" value="Unassembled WGS sequence"/>
</dbReference>
<comment type="caution">
    <text evidence="1">The sequence shown here is derived from an EMBL/GenBank/DDBJ whole genome shotgun (WGS) entry which is preliminary data.</text>
</comment>
<proteinExistence type="predicted"/>
<evidence type="ECO:0000313" key="1">
    <source>
        <dbReference type="EMBL" id="TWI52969.1"/>
    </source>
</evidence>
<accession>A0A562Q8B1</accession>
<reference evidence="1 2" key="1">
    <citation type="journal article" date="2015" name="Stand. Genomic Sci.">
        <title>Genomic Encyclopedia of Bacterial and Archaeal Type Strains, Phase III: the genomes of soil and plant-associated and newly described type strains.</title>
        <authorList>
            <person name="Whitman W.B."/>
            <person name="Woyke T."/>
            <person name="Klenk H.P."/>
            <person name="Zhou Y."/>
            <person name="Lilburn T.G."/>
            <person name="Beck B.J."/>
            <person name="De Vos P."/>
            <person name="Vandamme P."/>
            <person name="Eisen J.A."/>
            <person name="Garrity G."/>
            <person name="Hugenholtz P."/>
            <person name="Kyrpides N.C."/>
        </authorList>
    </citation>
    <scope>NUCLEOTIDE SEQUENCE [LARGE SCALE GENOMIC DNA]</scope>
    <source>
        <strain evidence="1 2">CGMCC 1.6858</strain>
    </source>
</reference>
<name>A0A562Q8B1_9PSED</name>
<dbReference type="AlphaFoldDB" id="A0A562Q8B1"/>